<name>A0A6C0ANB7_9ZZZZ</name>
<dbReference type="EMBL" id="MN740723">
    <property type="protein sequence ID" value="QHS80851.1"/>
    <property type="molecule type" value="Genomic_DNA"/>
</dbReference>
<reference evidence="1" key="1">
    <citation type="journal article" date="2020" name="Nature">
        <title>Giant virus diversity and host interactions through global metagenomics.</title>
        <authorList>
            <person name="Schulz F."/>
            <person name="Roux S."/>
            <person name="Paez-Espino D."/>
            <person name="Jungbluth S."/>
            <person name="Walsh D.A."/>
            <person name="Denef V.J."/>
            <person name="McMahon K.D."/>
            <person name="Konstantinidis K.T."/>
            <person name="Eloe-Fadrosh E.A."/>
            <person name="Kyrpides N.C."/>
            <person name="Woyke T."/>
        </authorList>
    </citation>
    <scope>NUCLEOTIDE SEQUENCE</scope>
    <source>
        <strain evidence="1">GVMAG-S-1091796-13</strain>
    </source>
</reference>
<dbReference type="AlphaFoldDB" id="A0A6C0ANB7"/>
<evidence type="ECO:0000313" key="1">
    <source>
        <dbReference type="EMBL" id="QHS80851.1"/>
    </source>
</evidence>
<sequence>MPKFVMSDARAFTDYNPNCQLNNYIQRKYNITNAHEYRSFLQSNASKLMKDLCVKSEDCKFCPVCKLSLEYKP</sequence>
<organism evidence="1">
    <name type="scientific">viral metagenome</name>
    <dbReference type="NCBI Taxonomy" id="1070528"/>
    <lineage>
        <taxon>unclassified sequences</taxon>
        <taxon>metagenomes</taxon>
        <taxon>organismal metagenomes</taxon>
    </lineage>
</organism>
<protein>
    <submittedName>
        <fullName evidence="1">Uncharacterized protein</fullName>
    </submittedName>
</protein>
<accession>A0A6C0ANB7</accession>
<proteinExistence type="predicted"/>